<gene>
    <name evidence="1" type="ORF">Anapl_18281</name>
</gene>
<dbReference type="EMBL" id="KB746982">
    <property type="protein sequence ID" value="EOA93306.1"/>
    <property type="molecule type" value="Genomic_DNA"/>
</dbReference>
<feature type="non-terminal residue" evidence="1">
    <location>
        <position position="1"/>
    </location>
</feature>
<keyword evidence="2" id="KW-1185">Reference proteome</keyword>
<dbReference type="AlphaFoldDB" id="R0J8M4"/>
<dbReference type="Proteomes" id="UP000296049">
    <property type="component" value="Unassembled WGS sequence"/>
</dbReference>
<name>R0J8M4_ANAPL</name>
<proteinExistence type="predicted"/>
<reference evidence="1" key="1">
    <citation type="submission" date="2010-04" db="EMBL/GenBank/DDBJ databases">
        <title>The genome sequence and transcriptome of duck provide insight into the interaction host.</title>
        <authorList>
            <person name="Li N."/>
        </authorList>
    </citation>
    <scope>NUCLEOTIDE SEQUENCE</scope>
</reference>
<sequence>GRLLQLPGGELRGLGAVPGG</sequence>
<protein>
    <submittedName>
        <fullName evidence="1">WD repeat-containing protein 62</fullName>
    </submittedName>
</protein>
<organism evidence="1 2">
    <name type="scientific">Anas platyrhynchos</name>
    <name type="common">Mallard</name>
    <name type="synonym">Anas boschas</name>
    <dbReference type="NCBI Taxonomy" id="8839"/>
    <lineage>
        <taxon>Eukaryota</taxon>
        <taxon>Metazoa</taxon>
        <taxon>Chordata</taxon>
        <taxon>Craniata</taxon>
        <taxon>Vertebrata</taxon>
        <taxon>Euteleostomi</taxon>
        <taxon>Archelosauria</taxon>
        <taxon>Archosauria</taxon>
        <taxon>Dinosauria</taxon>
        <taxon>Saurischia</taxon>
        <taxon>Theropoda</taxon>
        <taxon>Coelurosauria</taxon>
        <taxon>Aves</taxon>
        <taxon>Neognathae</taxon>
        <taxon>Galloanserae</taxon>
        <taxon>Anseriformes</taxon>
        <taxon>Anatidae</taxon>
        <taxon>Anatinae</taxon>
        <taxon>Anas</taxon>
    </lineage>
</organism>
<evidence type="ECO:0000313" key="1">
    <source>
        <dbReference type="EMBL" id="EOA93306.1"/>
    </source>
</evidence>
<evidence type="ECO:0000313" key="2">
    <source>
        <dbReference type="Proteomes" id="UP000296049"/>
    </source>
</evidence>
<accession>R0J8M4</accession>